<comment type="function">
    <text evidence="2 12">Catalyzes a salvage reaction resulting in the formation of AMP, that is energically less costly than de novo synthesis.</text>
</comment>
<dbReference type="STRING" id="454136.NIES2119_01615"/>
<evidence type="ECO:0000256" key="11">
    <source>
        <dbReference type="ARBA" id="ARBA00022726"/>
    </source>
</evidence>
<dbReference type="EMBL" id="MRCE01000001">
    <property type="protein sequence ID" value="OKH41026.1"/>
    <property type="molecule type" value="Genomic_DNA"/>
</dbReference>
<dbReference type="Gene3D" id="3.40.50.2020">
    <property type="match status" value="1"/>
</dbReference>
<dbReference type="InterPro" id="IPR050054">
    <property type="entry name" value="UPRTase/APRTase"/>
</dbReference>
<dbReference type="RefSeq" id="WP_073591700.1">
    <property type="nucleotide sequence ID" value="NZ_MRCE01000001.1"/>
</dbReference>
<dbReference type="CDD" id="cd06223">
    <property type="entry name" value="PRTases_typeI"/>
    <property type="match status" value="1"/>
</dbReference>
<comment type="catalytic activity">
    <reaction evidence="1 12">
        <text>AMP + diphosphate = 5-phospho-alpha-D-ribose 1-diphosphate + adenine</text>
        <dbReference type="Rhea" id="RHEA:16609"/>
        <dbReference type="ChEBI" id="CHEBI:16708"/>
        <dbReference type="ChEBI" id="CHEBI:33019"/>
        <dbReference type="ChEBI" id="CHEBI:58017"/>
        <dbReference type="ChEBI" id="CHEBI:456215"/>
        <dbReference type="EC" id="2.4.2.7"/>
    </reaction>
</comment>
<comment type="subunit">
    <text evidence="6 12">Homodimer.</text>
</comment>
<evidence type="ECO:0000256" key="1">
    <source>
        <dbReference type="ARBA" id="ARBA00000868"/>
    </source>
</evidence>
<dbReference type="PANTHER" id="PTHR32315">
    <property type="entry name" value="ADENINE PHOSPHORIBOSYLTRANSFERASE"/>
    <property type="match status" value="1"/>
</dbReference>
<keyword evidence="11 12" id="KW-0660">Purine salvage</keyword>
<dbReference type="InterPro" id="IPR005764">
    <property type="entry name" value="Ade_phspho_trans"/>
</dbReference>
<dbReference type="NCBIfam" id="NF002636">
    <property type="entry name" value="PRK02304.1-5"/>
    <property type="match status" value="1"/>
</dbReference>
<evidence type="ECO:0000313" key="15">
    <source>
        <dbReference type="Proteomes" id="UP000185860"/>
    </source>
</evidence>
<dbReference type="HAMAP" id="MF_00004">
    <property type="entry name" value="Aden_phosphoribosyltr"/>
    <property type="match status" value="1"/>
</dbReference>
<comment type="subcellular location">
    <subcellularLocation>
        <location evidence="3 12">Cytoplasm</location>
    </subcellularLocation>
</comment>
<evidence type="ECO:0000256" key="8">
    <source>
        <dbReference type="ARBA" id="ARBA00022490"/>
    </source>
</evidence>
<comment type="caution">
    <text evidence="14">The sequence shown here is derived from an EMBL/GenBank/DDBJ whole genome shotgun (WGS) entry which is preliminary data.</text>
</comment>
<comment type="pathway">
    <text evidence="4 12">Purine metabolism; AMP biosynthesis via salvage pathway; AMP from adenine: step 1/1.</text>
</comment>
<protein>
    <recommendedName>
        <fullName evidence="7 12">Adenine phosphoribosyltransferase</fullName>
        <shortName evidence="12">APRT</shortName>
        <ecNumber evidence="7 12">2.4.2.7</ecNumber>
    </recommendedName>
</protein>
<dbReference type="UniPathway" id="UPA00588">
    <property type="reaction ID" value="UER00646"/>
</dbReference>
<dbReference type="Pfam" id="PF00156">
    <property type="entry name" value="Pribosyltran"/>
    <property type="match status" value="1"/>
</dbReference>
<dbReference type="EC" id="2.4.2.7" evidence="7 12"/>
<feature type="domain" description="Phosphoribosyltransferase" evidence="13">
    <location>
        <begin position="37"/>
        <end position="150"/>
    </location>
</feature>
<dbReference type="PANTHER" id="PTHR32315:SF3">
    <property type="entry name" value="ADENINE PHOSPHORIBOSYLTRANSFERASE"/>
    <property type="match status" value="1"/>
</dbReference>
<keyword evidence="10 12" id="KW-0808">Transferase</keyword>
<keyword evidence="9 12" id="KW-0328">Glycosyltransferase</keyword>
<dbReference type="GO" id="GO:0006168">
    <property type="term" value="P:adenine salvage"/>
    <property type="evidence" value="ECO:0007669"/>
    <property type="project" value="InterPro"/>
</dbReference>
<dbReference type="NCBIfam" id="TIGR01090">
    <property type="entry name" value="apt"/>
    <property type="match status" value="1"/>
</dbReference>
<evidence type="ECO:0000313" key="14">
    <source>
        <dbReference type="EMBL" id="OKH41026.1"/>
    </source>
</evidence>
<dbReference type="GO" id="GO:0005737">
    <property type="term" value="C:cytoplasm"/>
    <property type="evidence" value="ECO:0007669"/>
    <property type="project" value="UniProtKB-SubCell"/>
</dbReference>
<sequence length="172" mass="18892">MDLKSLIRDIPDFPKPGILFRDITTLLRDPDGLRHTVNILTEQCQETFNKIDYVVGMESRGFIFGTPLAYQLGAGFIPVRKPGKLPAAVCRVEYELEYGIDRLEMHEDALGEGSRVLIVDDVIATGGTAAATAQLVQQTGSELVGFAFIIELEGLGGREKLPDVPIVTLIEY</sequence>
<gene>
    <name evidence="12" type="primary">apt</name>
    <name evidence="14" type="ORF">NIES2119_01615</name>
</gene>
<evidence type="ECO:0000259" key="13">
    <source>
        <dbReference type="Pfam" id="PF00156"/>
    </source>
</evidence>
<dbReference type="NCBIfam" id="NF002634">
    <property type="entry name" value="PRK02304.1-3"/>
    <property type="match status" value="1"/>
</dbReference>
<dbReference type="GO" id="GO:0044209">
    <property type="term" value="P:AMP salvage"/>
    <property type="evidence" value="ECO:0007669"/>
    <property type="project" value="UniProtKB-UniRule"/>
</dbReference>
<reference evidence="14 15" key="1">
    <citation type="submission" date="2016-11" db="EMBL/GenBank/DDBJ databases">
        <title>Draft Genome Sequences of Nine Cyanobacterial Strains from Diverse Habitats.</title>
        <authorList>
            <person name="Zhu T."/>
            <person name="Hou S."/>
            <person name="Lu X."/>
            <person name="Hess W.R."/>
        </authorList>
    </citation>
    <scope>NUCLEOTIDE SEQUENCE [LARGE SCALE GENOMIC DNA]</scope>
    <source>
        <strain evidence="14 15">IAM M-71</strain>
    </source>
</reference>
<evidence type="ECO:0000256" key="4">
    <source>
        <dbReference type="ARBA" id="ARBA00004659"/>
    </source>
</evidence>
<dbReference type="GO" id="GO:0003999">
    <property type="term" value="F:adenine phosphoribosyltransferase activity"/>
    <property type="evidence" value="ECO:0007669"/>
    <property type="project" value="UniProtKB-UniRule"/>
</dbReference>
<accession>A0A1U7IU28</accession>
<evidence type="ECO:0000256" key="5">
    <source>
        <dbReference type="ARBA" id="ARBA00008391"/>
    </source>
</evidence>
<proteinExistence type="inferred from homology"/>
<dbReference type="InterPro" id="IPR000836">
    <property type="entry name" value="PRTase_dom"/>
</dbReference>
<name>A0A1U7IU28_9CYAN</name>
<evidence type="ECO:0000256" key="3">
    <source>
        <dbReference type="ARBA" id="ARBA00004496"/>
    </source>
</evidence>
<dbReference type="OrthoDB" id="9803963at2"/>
<evidence type="ECO:0000256" key="2">
    <source>
        <dbReference type="ARBA" id="ARBA00003968"/>
    </source>
</evidence>
<keyword evidence="8 12" id="KW-0963">Cytoplasm</keyword>
<evidence type="ECO:0000256" key="9">
    <source>
        <dbReference type="ARBA" id="ARBA00022676"/>
    </source>
</evidence>
<dbReference type="FunFam" id="3.40.50.2020:FF:000004">
    <property type="entry name" value="Adenine phosphoribosyltransferase"/>
    <property type="match status" value="1"/>
</dbReference>
<evidence type="ECO:0000256" key="6">
    <source>
        <dbReference type="ARBA" id="ARBA00011738"/>
    </source>
</evidence>
<dbReference type="AlphaFoldDB" id="A0A1U7IU28"/>
<dbReference type="GO" id="GO:0006166">
    <property type="term" value="P:purine ribonucleoside salvage"/>
    <property type="evidence" value="ECO:0007669"/>
    <property type="project" value="UniProtKB-UniRule"/>
</dbReference>
<dbReference type="GO" id="GO:0002055">
    <property type="term" value="F:adenine binding"/>
    <property type="evidence" value="ECO:0007669"/>
    <property type="project" value="TreeGrafter"/>
</dbReference>
<evidence type="ECO:0000256" key="12">
    <source>
        <dbReference type="HAMAP-Rule" id="MF_00004"/>
    </source>
</evidence>
<dbReference type="Proteomes" id="UP000185860">
    <property type="component" value="Unassembled WGS sequence"/>
</dbReference>
<comment type="similarity">
    <text evidence="5 12">Belongs to the purine/pyrimidine phosphoribosyltransferase family.</text>
</comment>
<evidence type="ECO:0000256" key="7">
    <source>
        <dbReference type="ARBA" id="ARBA00011893"/>
    </source>
</evidence>
<dbReference type="SUPFAM" id="SSF53271">
    <property type="entry name" value="PRTase-like"/>
    <property type="match status" value="1"/>
</dbReference>
<dbReference type="InterPro" id="IPR029057">
    <property type="entry name" value="PRTase-like"/>
</dbReference>
<dbReference type="GO" id="GO:0016208">
    <property type="term" value="F:AMP binding"/>
    <property type="evidence" value="ECO:0007669"/>
    <property type="project" value="TreeGrafter"/>
</dbReference>
<organism evidence="14 15">
    <name type="scientific">[Phormidium ambiguum] IAM M-71</name>
    <dbReference type="NCBI Taxonomy" id="454136"/>
    <lineage>
        <taxon>Bacteria</taxon>
        <taxon>Bacillati</taxon>
        <taxon>Cyanobacteriota</taxon>
        <taxon>Cyanophyceae</taxon>
        <taxon>Oscillatoriophycideae</taxon>
        <taxon>Aerosakkonematales</taxon>
        <taxon>Aerosakkonemataceae</taxon>
        <taxon>Floridanema</taxon>
    </lineage>
</organism>
<evidence type="ECO:0000256" key="10">
    <source>
        <dbReference type="ARBA" id="ARBA00022679"/>
    </source>
</evidence>